<dbReference type="AlphaFoldDB" id="A0A318UZU9"/>
<dbReference type="PROSITE" id="PS01124">
    <property type="entry name" value="HTH_ARAC_FAMILY_2"/>
    <property type="match status" value="1"/>
</dbReference>
<feature type="domain" description="HTH araC/xylS-type" evidence="4">
    <location>
        <begin position="171"/>
        <end position="271"/>
    </location>
</feature>
<dbReference type="RefSeq" id="WP_110827194.1">
    <property type="nucleotide sequence ID" value="NZ_QKLU01000001.1"/>
</dbReference>
<reference evidence="5 6" key="1">
    <citation type="submission" date="2018-06" db="EMBL/GenBank/DDBJ databases">
        <title>Genomic Encyclopedia of Archaeal and Bacterial Type Strains, Phase II (KMG-II): from individual species to whole genera.</title>
        <authorList>
            <person name="Goeker M."/>
        </authorList>
    </citation>
    <scope>NUCLEOTIDE SEQUENCE [LARGE SCALE GENOMIC DNA]</scope>
    <source>
        <strain evidence="5 6">DSM 27372</strain>
    </source>
</reference>
<keyword evidence="1" id="KW-0805">Transcription regulation</keyword>
<evidence type="ECO:0000256" key="2">
    <source>
        <dbReference type="ARBA" id="ARBA00023125"/>
    </source>
</evidence>
<dbReference type="OrthoDB" id="662446at2"/>
<dbReference type="PANTHER" id="PTHR43280">
    <property type="entry name" value="ARAC-FAMILY TRANSCRIPTIONAL REGULATOR"/>
    <property type="match status" value="1"/>
</dbReference>
<name>A0A318UZU9_9SPHI</name>
<dbReference type="Proteomes" id="UP000248198">
    <property type="component" value="Unassembled WGS sequence"/>
</dbReference>
<protein>
    <submittedName>
        <fullName evidence="5">AraC-like DNA-binding protein</fullName>
    </submittedName>
</protein>
<comment type="caution">
    <text evidence="5">The sequence shown here is derived from an EMBL/GenBank/DDBJ whole genome shotgun (WGS) entry which is preliminary data.</text>
</comment>
<proteinExistence type="predicted"/>
<dbReference type="SMART" id="SM00342">
    <property type="entry name" value="HTH_ARAC"/>
    <property type="match status" value="1"/>
</dbReference>
<dbReference type="InterPro" id="IPR009057">
    <property type="entry name" value="Homeodomain-like_sf"/>
</dbReference>
<keyword evidence="6" id="KW-1185">Reference proteome</keyword>
<accession>A0A318UZU9</accession>
<dbReference type="Gene3D" id="1.10.10.60">
    <property type="entry name" value="Homeodomain-like"/>
    <property type="match status" value="1"/>
</dbReference>
<dbReference type="InterPro" id="IPR018060">
    <property type="entry name" value="HTH_AraC"/>
</dbReference>
<organism evidence="5 6">
    <name type="scientific">Pedobacter nutrimenti</name>
    <dbReference type="NCBI Taxonomy" id="1241337"/>
    <lineage>
        <taxon>Bacteria</taxon>
        <taxon>Pseudomonadati</taxon>
        <taxon>Bacteroidota</taxon>
        <taxon>Sphingobacteriia</taxon>
        <taxon>Sphingobacteriales</taxon>
        <taxon>Sphingobacteriaceae</taxon>
        <taxon>Pedobacter</taxon>
    </lineage>
</organism>
<dbReference type="PANTHER" id="PTHR43280:SF2">
    <property type="entry name" value="HTH-TYPE TRANSCRIPTIONAL REGULATOR EXSA"/>
    <property type="match status" value="1"/>
</dbReference>
<keyword evidence="2 5" id="KW-0238">DNA-binding</keyword>
<evidence type="ECO:0000259" key="4">
    <source>
        <dbReference type="PROSITE" id="PS01124"/>
    </source>
</evidence>
<dbReference type="GO" id="GO:0003700">
    <property type="term" value="F:DNA-binding transcription factor activity"/>
    <property type="evidence" value="ECO:0007669"/>
    <property type="project" value="InterPro"/>
</dbReference>
<dbReference type="SUPFAM" id="SSF46689">
    <property type="entry name" value="Homeodomain-like"/>
    <property type="match status" value="1"/>
</dbReference>
<gene>
    <name evidence="5" type="ORF">B0O44_101598</name>
</gene>
<evidence type="ECO:0000256" key="1">
    <source>
        <dbReference type="ARBA" id="ARBA00023015"/>
    </source>
</evidence>
<dbReference type="GO" id="GO:0043565">
    <property type="term" value="F:sequence-specific DNA binding"/>
    <property type="evidence" value="ECO:0007669"/>
    <property type="project" value="InterPro"/>
</dbReference>
<dbReference type="EMBL" id="QKLU01000001">
    <property type="protein sequence ID" value="PYF77119.1"/>
    <property type="molecule type" value="Genomic_DNA"/>
</dbReference>
<keyword evidence="3" id="KW-0804">Transcription</keyword>
<dbReference type="Pfam" id="PF12833">
    <property type="entry name" value="HTH_18"/>
    <property type="match status" value="1"/>
</dbReference>
<sequence length="287" mass="33781">MANEIMDPVLFFPRHELLKEHIEYYYFLKTEDPLFEVTYFAFPSVNTPLNIHKNVDISILSNFTSVSGVQNENYFSIIQGIRSVPLKVTFKGKIDKVTIAFKPLGINHFLDCSFFEVAAKDSQMFSLWEDRDDYKKFIADFYSINDLEERVGLLENFLISMYRPFSRYKHLRAAIDLLINFESEMSIAEVALKVELNSRTLNRLFREHIGISPAGFKKIARFRHALNNKLFKDQFKRLTDIGNQSNFYDQSYFINIYKKMSGSRPGEFFEKVRKLGNDQLLFRFLEI</sequence>
<evidence type="ECO:0000256" key="3">
    <source>
        <dbReference type="ARBA" id="ARBA00023163"/>
    </source>
</evidence>
<evidence type="ECO:0000313" key="5">
    <source>
        <dbReference type="EMBL" id="PYF77119.1"/>
    </source>
</evidence>
<evidence type="ECO:0000313" key="6">
    <source>
        <dbReference type="Proteomes" id="UP000248198"/>
    </source>
</evidence>